<accession>A0A9P7QE48</accession>
<evidence type="ECO:0000313" key="2">
    <source>
        <dbReference type="EMBL" id="KAG6291862.1"/>
    </source>
</evidence>
<proteinExistence type="predicted"/>
<protein>
    <recommendedName>
        <fullName evidence="1">BTB domain-containing protein</fullName>
    </recommendedName>
</protein>
<dbReference type="PROSITE" id="PS50097">
    <property type="entry name" value="BTB"/>
    <property type="match status" value="1"/>
</dbReference>
<dbReference type="EMBL" id="SRRH01000295">
    <property type="protein sequence ID" value="KAG6291862.1"/>
    <property type="molecule type" value="Genomic_DNA"/>
</dbReference>
<comment type="caution">
    <text evidence="2">The sequence shown here is derived from an EMBL/GenBank/DDBJ whole genome shotgun (WGS) entry which is preliminary data.</text>
</comment>
<dbReference type="InterPro" id="IPR000210">
    <property type="entry name" value="BTB/POZ_dom"/>
</dbReference>
<organism evidence="2 3">
    <name type="scientific">Claviceps aff. purpurea</name>
    <dbReference type="NCBI Taxonomy" id="1967640"/>
    <lineage>
        <taxon>Eukaryota</taxon>
        <taxon>Fungi</taxon>
        <taxon>Dikarya</taxon>
        <taxon>Ascomycota</taxon>
        <taxon>Pezizomycotina</taxon>
        <taxon>Sordariomycetes</taxon>
        <taxon>Hypocreomycetidae</taxon>
        <taxon>Hypocreales</taxon>
        <taxon>Clavicipitaceae</taxon>
        <taxon>Claviceps</taxon>
    </lineage>
</organism>
<reference evidence="2 3" key="1">
    <citation type="journal article" date="2020" name="bioRxiv">
        <title>Whole genome comparisons of ergot fungi reveals the divergence and evolution of species within the genus Claviceps are the result of varying mechanisms driving genome evolution and host range expansion.</title>
        <authorList>
            <person name="Wyka S.A."/>
            <person name="Mondo S.J."/>
            <person name="Liu M."/>
            <person name="Dettman J."/>
            <person name="Nalam V."/>
            <person name="Broders K.D."/>
        </authorList>
    </citation>
    <scope>NUCLEOTIDE SEQUENCE [LARGE SCALE GENOMIC DNA]</scope>
    <source>
        <strain evidence="2 3">Clav52</strain>
    </source>
</reference>
<dbReference type="PANTHER" id="PTHR47843:SF2">
    <property type="entry name" value="BTB DOMAIN-CONTAINING PROTEIN"/>
    <property type="match status" value="1"/>
</dbReference>
<dbReference type="Gene3D" id="3.30.710.10">
    <property type="entry name" value="Potassium Channel Kv1.1, Chain A"/>
    <property type="match status" value="1"/>
</dbReference>
<sequence length="278" mass="31987">MEASLSEGIFASQPCVFVVGEDKREFLLHSDLVKRESEALGKIIDTSFAEGRKGYVVLRDDDVETISAFAQFIYTGYYHLSFDMSAPDSANESHDKGNRGYHVAQFRRPHNGLWRRFIQRNHYENQEKLSDSESYMIPYDASRFEIDDSDVPYLNAGHMDKDCSELFISHVRIFVFAQYYAVEALMNLSMQRLHEALCGFSLSIGRINDILALIRYCYEQPDLKRLKKMVAMYSAAVVNSQIQEVVIEDFEDLLTERGDFAADMAWFLACRVTCSSEY</sequence>
<evidence type="ECO:0000259" key="1">
    <source>
        <dbReference type="PROSITE" id="PS50097"/>
    </source>
</evidence>
<evidence type="ECO:0000313" key="3">
    <source>
        <dbReference type="Proteomes" id="UP000707071"/>
    </source>
</evidence>
<dbReference type="Proteomes" id="UP000707071">
    <property type="component" value="Unassembled WGS sequence"/>
</dbReference>
<dbReference type="PANTHER" id="PTHR47843">
    <property type="entry name" value="BTB DOMAIN-CONTAINING PROTEIN-RELATED"/>
    <property type="match status" value="1"/>
</dbReference>
<dbReference type="InterPro" id="IPR011333">
    <property type="entry name" value="SKP1/BTB/POZ_sf"/>
</dbReference>
<gene>
    <name evidence="2" type="ORF">E4U09_003668</name>
</gene>
<dbReference type="AlphaFoldDB" id="A0A9P7QE48"/>
<feature type="domain" description="BTB" evidence="1">
    <location>
        <begin position="13"/>
        <end position="82"/>
    </location>
</feature>
<name>A0A9P7QE48_9HYPO</name>
<dbReference type="SUPFAM" id="SSF54695">
    <property type="entry name" value="POZ domain"/>
    <property type="match status" value="1"/>
</dbReference>
<keyword evidence="3" id="KW-1185">Reference proteome</keyword>